<evidence type="ECO:0000313" key="3">
    <source>
        <dbReference type="Proteomes" id="UP000887574"/>
    </source>
</evidence>
<dbReference type="InterPro" id="IPR006028">
    <property type="entry name" value="GABAA/Glycine_rcpt"/>
</dbReference>
<organism evidence="3 4">
    <name type="scientific">Ditylenchus dipsaci</name>
    <dbReference type="NCBI Taxonomy" id="166011"/>
    <lineage>
        <taxon>Eukaryota</taxon>
        <taxon>Metazoa</taxon>
        <taxon>Ecdysozoa</taxon>
        <taxon>Nematoda</taxon>
        <taxon>Chromadorea</taxon>
        <taxon>Rhabditida</taxon>
        <taxon>Tylenchina</taxon>
        <taxon>Tylenchomorpha</taxon>
        <taxon>Sphaerularioidea</taxon>
        <taxon>Anguinidae</taxon>
        <taxon>Anguininae</taxon>
        <taxon>Ditylenchus</taxon>
    </lineage>
</organism>
<dbReference type="GO" id="GO:0005230">
    <property type="term" value="F:extracellular ligand-gated monoatomic ion channel activity"/>
    <property type="evidence" value="ECO:0007669"/>
    <property type="project" value="UniProtKB-ARBA"/>
</dbReference>
<dbReference type="GO" id="GO:0004888">
    <property type="term" value="F:transmembrane signaling receptor activity"/>
    <property type="evidence" value="ECO:0007669"/>
    <property type="project" value="InterPro"/>
</dbReference>
<protein>
    <submittedName>
        <fullName evidence="4">Neurotransmitter-gated ion-channel transmembrane domain-containing protein</fullName>
    </submittedName>
</protein>
<dbReference type="WBParaSite" id="jg12997">
    <property type="protein sequence ID" value="jg12997"/>
    <property type="gene ID" value="jg12997"/>
</dbReference>
<feature type="transmembrane region" description="Helical" evidence="1">
    <location>
        <begin position="15"/>
        <end position="38"/>
    </location>
</feature>
<dbReference type="GO" id="GO:0016020">
    <property type="term" value="C:membrane"/>
    <property type="evidence" value="ECO:0007669"/>
    <property type="project" value="InterPro"/>
</dbReference>
<feature type="domain" description="Neurotransmitter-gated ion-channel transmembrane" evidence="2">
    <location>
        <begin position="3"/>
        <end position="166"/>
    </location>
</feature>
<dbReference type="Proteomes" id="UP000887574">
    <property type="component" value="Unplaced"/>
</dbReference>
<keyword evidence="1" id="KW-0812">Transmembrane</keyword>
<keyword evidence="1" id="KW-0472">Membrane</keyword>
<proteinExistence type="predicted"/>
<evidence type="ECO:0000313" key="4">
    <source>
        <dbReference type="WBParaSite" id="jg12997"/>
    </source>
</evidence>
<reference evidence="4" key="1">
    <citation type="submission" date="2022-11" db="UniProtKB">
        <authorList>
            <consortium name="WormBaseParasite"/>
        </authorList>
    </citation>
    <scope>IDENTIFICATION</scope>
</reference>
<evidence type="ECO:0000259" key="2">
    <source>
        <dbReference type="Pfam" id="PF02932"/>
    </source>
</evidence>
<dbReference type="Pfam" id="PF02932">
    <property type="entry name" value="Neur_chan_memb"/>
    <property type="match status" value="1"/>
</dbReference>
<dbReference type="AlphaFoldDB" id="A0A915CVA6"/>
<dbReference type="InterPro" id="IPR036719">
    <property type="entry name" value="Neuro-gated_channel_TM_sf"/>
</dbReference>
<dbReference type="InterPro" id="IPR006029">
    <property type="entry name" value="Neurotrans-gated_channel_TM"/>
</dbReference>
<dbReference type="PRINTS" id="PR00253">
    <property type="entry name" value="GABAARECEPTR"/>
</dbReference>
<accession>A0A915CVA6</accession>
<name>A0A915CVA6_9BILA</name>
<dbReference type="SUPFAM" id="SSF90112">
    <property type="entry name" value="Neurotransmitter-gated ion-channel transmembrane pore"/>
    <property type="match status" value="1"/>
</dbReference>
<keyword evidence="3" id="KW-1185">Reference proteome</keyword>
<keyword evidence="1" id="KW-1133">Transmembrane helix</keyword>
<evidence type="ECO:0000256" key="1">
    <source>
        <dbReference type="SAM" id="Phobius"/>
    </source>
</evidence>
<dbReference type="InterPro" id="IPR038050">
    <property type="entry name" value="Neuro_actylchol_rec"/>
</dbReference>
<sequence length="184" mass="20594">MRNLPRVSYVKAIDVWMLVSMSFIFCSLLELAIVGYKVKDDGNAGIRKRASLPAPPPLICKKRLMCESTEISPKISQFGLSGSQLPSNTTLERRFMLPAGGPGESAWRRRKSANNYATDHTYEHSRLNKCVPRSCCSWWNVSPTEIDKVSSVAFPTMFALFNIIYWSYYGSRSKAAAEAINASL</sequence>
<dbReference type="Gene3D" id="1.20.58.390">
    <property type="entry name" value="Neurotransmitter-gated ion-channel transmembrane domain"/>
    <property type="match status" value="1"/>
</dbReference>